<sequence length="458" mass="49730">MKKTNSCTLYVSGMHCGACEVLLDKKISKLDGVKNVKATLSDSKVEITYEKGHVPHIDNLNKNFSDLGYTFSEQPIGQAKVGQLEIAQALVIGIVFIIAYIIVEDTKVFAQFSLSNESTLPTFFVIGLIASVSSCAALVGGVLLSMSKQWNQLYGGKDENKRALPFALFNIGRLVSFTVLGGLLGVIGSIFQISLRMSSVFIIGVSIMMVILALQMLGVSWAKKIRFGFPKFLSRYASNEQNFKGKYMPFTIGAMTFFLPCGFTLMAQTVALTTGNFFLSALMMLTFALGTLPMLGFLSFSSVRLQKNTALSGTFNLLAGLFILLFAIFNVNAQLNVLGIVSASDFARSSSNENDKQQVASVRVVGTGSDMKQLAFIDAVGFEYFPKNITLKAGIPTKLTVNNENVFGCAQAMWLGGLYDEVLYLSGPESVAEFTPQKGKYKVSCTMGMVDPIIVTVK</sequence>
<dbReference type="PANTHER" id="PTHR42208:SF1">
    <property type="entry name" value="HEAVY METAL TRANSPORTER"/>
    <property type="match status" value="1"/>
</dbReference>
<feature type="transmembrane region" description="Helical" evidence="2">
    <location>
        <begin position="250"/>
        <end position="271"/>
    </location>
</feature>
<feature type="transmembrane region" description="Helical" evidence="2">
    <location>
        <begin position="277"/>
        <end position="298"/>
    </location>
</feature>
<dbReference type="PANTHER" id="PTHR42208">
    <property type="entry name" value="HEAVY METAL TRANSPORTER-RELATED"/>
    <property type="match status" value="1"/>
</dbReference>
<feature type="transmembrane region" description="Helical" evidence="2">
    <location>
        <begin position="123"/>
        <end position="146"/>
    </location>
</feature>
<feature type="transmembrane region" description="Helical" evidence="2">
    <location>
        <begin position="167"/>
        <end position="193"/>
    </location>
</feature>
<dbReference type="EMBL" id="PCVM01000082">
    <property type="protein sequence ID" value="PIQ73247.1"/>
    <property type="molecule type" value="Genomic_DNA"/>
</dbReference>
<evidence type="ECO:0000313" key="4">
    <source>
        <dbReference type="EMBL" id="PIQ73247.1"/>
    </source>
</evidence>
<dbReference type="InterPro" id="IPR017969">
    <property type="entry name" value="Heavy-metal-associated_CS"/>
</dbReference>
<dbReference type="AlphaFoldDB" id="A0A2M6ITR9"/>
<dbReference type="PROSITE" id="PS01047">
    <property type="entry name" value="HMA_1"/>
    <property type="match status" value="1"/>
</dbReference>
<organism evidence="4 5">
    <name type="scientific">Candidatus Roizmanbacteria bacterium CG11_big_fil_rev_8_21_14_0_20_36_8</name>
    <dbReference type="NCBI Taxonomy" id="1974856"/>
    <lineage>
        <taxon>Bacteria</taxon>
        <taxon>Candidatus Roizmaniibacteriota</taxon>
    </lineage>
</organism>
<keyword evidence="2" id="KW-0812">Transmembrane</keyword>
<feature type="transmembrane region" description="Helical" evidence="2">
    <location>
        <begin position="310"/>
        <end position="329"/>
    </location>
</feature>
<dbReference type="GO" id="GO:0046872">
    <property type="term" value="F:metal ion binding"/>
    <property type="evidence" value="ECO:0007669"/>
    <property type="project" value="UniProtKB-KW"/>
</dbReference>
<protein>
    <recommendedName>
        <fullName evidence="3">HMA domain-containing protein</fullName>
    </recommendedName>
</protein>
<proteinExistence type="predicted"/>
<evidence type="ECO:0000259" key="3">
    <source>
        <dbReference type="PROSITE" id="PS50846"/>
    </source>
</evidence>
<evidence type="ECO:0000256" key="1">
    <source>
        <dbReference type="ARBA" id="ARBA00022723"/>
    </source>
</evidence>
<dbReference type="InterPro" id="IPR036163">
    <property type="entry name" value="HMA_dom_sf"/>
</dbReference>
<reference evidence="4 5" key="1">
    <citation type="submission" date="2017-09" db="EMBL/GenBank/DDBJ databases">
        <title>Depth-based differentiation of microbial function through sediment-hosted aquifers and enrichment of novel symbionts in the deep terrestrial subsurface.</title>
        <authorList>
            <person name="Probst A.J."/>
            <person name="Ladd B."/>
            <person name="Jarett J.K."/>
            <person name="Geller-Mcgrath D.E."/>
            <person name="Sieber C.M."/>
            <person name="Emerson J.B."/>
            <person name="Anantharaman K."/>
            <person name="Thomas B.C."/>
            <person name="Malmstrom R."/>
            <person name="Stieglmeier M."/>
            <person name="Klingl A."/>
            <person name="Woyke T."/>
            <person name="Ryan C.M."/>
            <person name="Banfield J.F."/>
        </authorList>
    </citation>
    <scope>NUCLEOTIDE SEQUENCE [LARGE SCALE GENOMIC DNA]</scope>
    <source>
        <strain evidence="4">CG11_big_fil_rev_8_21_14_0_20_36_8</strain>
    </source>
</reference>
<feature type="transmembrane region" description="Helical" evidence="2">
    <location>
        <begin position="86"/>
        <end position="103"/>
    </location>
</feature>
<dbReference type="Pfam" id="PF00403">
    <property type="entry name" value="HMA"/>
    <property type="match status" value="1"/>
</dbReference>
<dbReference type="InterPro" id="IPR039447">
    <property type="entry name" value="UreH-like_TM_dom"/>
</dbReference>
<feature type="domain" description="HMA" evidence="3">
    <location>
        <begin position="5"/>
        <end position="72"/>
    </location>
</feature>
<feature type="transmembrane region" description="Helical" evidence="2">
    <location>
        <begin position="199"/>
        <end position="222"/>
    </location>
</feature>
<keyword evidence="2" id="KW-0472">Membrane</keyword>
<comment type="caution">
    <text evidence="4">The sequence shown here is derived from an EMBL/GenBank/DDBJ whole genome shotgun (WGS) entry which is preliminary data.</text>
</comment>
<evidence type="ECO:0000313" key="5">
    <source>
        <dbReference type="Proteomes" id="UP000231056"/>
    </source>
</evidence>
<dbReference type="Pfam" id="PF13386">
    <property type="entry name" value="DsbD_2"/>
    <property type="match status" value="1"/>
</dbReference>
<keyword evidence="2" id="KW-1133">Transmembrane helix</keyword>
<dbReference type="Gene3D" id="2.60.40.420">
    <property type="entry name" value="Cupredoxins - blue copper proteins"/>
    <property type="match status" value="1"/>
</dbReference>
<dbReference type="Proteomes" id="UP000231056">
    <property type="component" value="Unassembled WGS sequence"/>
</dbReference>
<dbReference type="InterPro" id="IPR008972">
    <property type="entry name" value="Cupredoxin"/>
</dbReference>
<dbReference type="PROSITE" id="PS50846">
    <property type="entry name" value="HMA_2"/>
    <property type="match status" value="1"/>
</dbReference>
<name>A0A2M6ITR9_9BACT</name>
<dbReference type="InterPro" id="IPR006121">
    <property type="entry name" value="HMA_dom"/>
</dbReference>
<keyword evidence="1" id="KW-0479">Metal-binding</keyword>
<accession>A0A2M6ITR9</accession>
<evidence type="ECO:0000256" key="2">
    <source>
        <dbReference type="SAM" id="Phobius"/>
    </source>
</evidence>
<dbReference type="SUPFAM" id="SSF55008">
    <property type="entry name" value="HMA, heavy metal-associated domain"/>
    <property type="match status" value="1"/>
</dbReference>
<dbReference type="CDD" id="cd00371">
    <property type="entry name" value="HMA"/>
    <property type="match status" value="1"/>
</dbReference>
<gene>
    <name evidence="4" type="ORF">COV58_03560</name>
</gene>
<dbReference type="Gene3D" id="3.30.70.100">
    <property type="match status" value="1"/>
</dbReference>